<name>A0AAD4KTW5_9EURO</name>
<keyword evidence="3" id="KW-0805">Transcription regulation</keyword>
<comment type="caution">
    <text evidence="9">The sequence shown here is derived from an EMBL/GenBank/DDBJ whole genome shotgun (WGS) entry which is preliminary data.</text>
</comment>
<evidence type="ECO:0000313" key="9">
    <source>
        <dbReference type="EMBL" id="KAH8699182.1"/>
    </source>
</evidence>
<gene>
    <name evidence="9" type="ORF">BGW36DRAFT_426856</name>
</gene>
<evidence type="ECO:0000256" key="5">
    <source>
        <dbReference type="ARBA" id="ARBA00023163"/>
    </source>
</evidence>
<dbReference type="Proteomes" id="UP001201262">
    <property type="component" value="Unassembled WGS sequence"/>
</dbReference>
<dbReference type="InterPro" id="IPR052360">
    <property type="entry name" value="Transcr_Regulatory_Proteins"/>
</dbReference>
<keyword evidence="4" id="KW-0238">DNA-binding</keyword>
<sequence length="557" mass="63248">MFSSGSQYGRRNGAQLRSTTGCLPCKAGKVKCGEEKPCCRRCVRLGRECKYGSGSNNDNDNNSDSQNSSPNSEEENLVKLEKPTVGLKLLPLFGRDQDERRAFEFYFRYAAPAMSNVVDMAFWRGIVLQLCQTEPAIWDALITISSLYENPQYRISAYTPSNISDRSTVDDNHRRTLRWYARSLSNVREQLQEGKADIHISLITCILYICIETMQGHTEDGLKLFQQGIKLVTQLTSHDNSNRRDRRALTFLEDVTLPVYERLSMVSTIIIGTTSPLSTSIIPNSPSSSDSHNNHLSTMSEAYMSLHKVVAQCVEFHDRATEVVRRGGAEVDKQIEYFHMEKSHLQSRLDDWQQAFEILDEIQALSKSTEYKGLAALLRMCWSCASIITAITPCQDETAYDQYMDLFAEMVKDGETCLTYTAVADGSQPEFTFEMGVGLPLFFVAMKCRSPRIRREAIRLLQRAPPVQGLYKLARAIFIVRKIVEWEEGRPFSLDCDEEDANRLPDQNQRMGMVLAVSDHLPTAELRFLRNRWNSGACRWQLVEESVSFGATENITM</sequence>
<dbReference type="SUPFAM" id="SSF57701">
    <property type="entry name" value="Zn2/Cys6 DNA-binding domain"/>
    <property type="match status" value="1"/>
</dbReference>
<dbReference type="Pfam" id="PF00172">
    <property type="entry name" value="Zn_clus"/>
    <property type="match status" value="1"/>
</dbReference>
<evidence type="ECO:0000256" key="2">
    <source>
        <dbReference type="ARBA" id="ARBA00022833"/>
    </source>
</evidence>
<evidence type="ECO:0000256" key="1">
    <source>
        <dbReference type="ARBA" id="ARBA00022723"/>
    </source>
</evidence>
<dbReference type="Gene3D" id="4.10.240.10">
    <property type="entry name" value="Zn(2)-C6 fungal-type DNA-binding domain"/>
    <property type="match status" value="1"/>
</dbReference>
<keyword evidence="1" id="KW-0479">Metal-binding</keyword>
<feature type="compositionally biased region" description="Low complexity" evidence="7">
    <location>
        <begin position="54"/>
        <end position="71"/>
    </location>
</feature>
<dbReference type="GeneID" id="70250613"/>
<dbReference type="InterPro" id="IPR001138">
    <property type="entry name" value="Zn2Cys6_DnaBD"/>
</dbReference>
<reference evidence="9" key="1">
    <citation type="submission" date="2021-12" db="EMBL/GenBank/DDBJ databases">
        <title>Convergent genome expansion in fungi linked to evolution of root-endophyte symbiosis.</title>
        <authorList>
            <consortium name="DOE Joint Genome Institute"/>
            <person name="Ke Y.-H."/>
            <person name="Bonito G."/>
            <person name="Liao H.-L."/>
            <person name="Looney B."/>
            <person name="Rojas-Flechas A."/>
            <person name="Nash J."/>
            <person name="Hameed K."/>
            <person name="Schadt C."/>
            <person name="Martin F."/>
            <person name="Crous P.W."/>
            <person name="Miettinen O."/>
            <person name="Magnuson J.K."/>
            <person name="Labbe J."/>
            <person name="Jacobson D."/>
            <person name="Doktycz M.J."/>
            <person name="Veneault-Fourrey C."/>
            <person name="Kuo A."/>
            <person name="Mondo S."/>
            <person name="Calhoun S."/>
            <person name="Riley R."/>
            <person name="Ohm R."/>
            <person name="LaButti K."/>
            <person name="Andreopoulos B."/>
            <person name="Pangilinan J."/>
            <person name="Nolan M."/>
            <person name="Tritt A."/>
            <person name="Clum A."/>
            <person name="Lipzen A."/>
            <person name="Daum C."/>
            <person name="Barry K."/>
            <person name="Grigoriev I.V."/>
            <person name="Vilgalys R."/>
        </authorList>
    </citation>
    <scope>NUCLEOTIDE SEQUENCE</scope>
    <source>
        <strain evidence="9">PMI_201</strain>
    </source>
</reference>
<evidence type="ECO:0000259" key="8">
    <source>
        <dbReference type="PROSITE" id="PS50048"/>
    </source>
</evidence>
<dbReference type="PROSITE" id="PS00463">
    <property type="entry name" value="ZN2_CY6_FUNGAL_1"/>
    <property type="match status" value="1"/>
</dbReference>
<dbReference type="GO" id="GO:0008270">
    <property type="term" value="F:zinc ion binding"/>
    <property type="evidence" value="ECO:0007669"/>
    <property type="project" value="InterPro"/>
</dbReference>
<dbReference type="AlphaFoldDB" id="A0AAD4KTW5"/>
<evidence type="ECO:0000256" key="6">
    <source>
        <dbReference type="ARBA" id="ARBA00023242"/>
    </source>
</evidence>
<organism evidence="9 10">
    <name type="scientific">Talaromyces proteolyticus</name>
    <dbReference type="NCBI Taxonomy" id="1131652"/>
    <lineage>
        <taxon>Eukaryota</taxon>
        <taxon>Fungi</taxon>
        <taxon>Dikarya</taxon>
        <taxon>Ascomycota</taxon>
        <taxon>Pezizomycotina</taxon>
        <taxon>Eurotiomycetes</taxon>
        <taxon>Eurotiomycetidae</taxon>
        <taxon>Eurotiales</taxon>
        <taxon>Trichocomaceae</taxon>
        <taxon>Talaromyces</taxon>
        <taxon>Talaromyces sect. Bacilispori</taxon>
    </lineage>
</organism>
<dbReference type="GO" id="GO:0003677">
    <property type="term" value="F:DNA binding"/>
    <property type="evidence" value="ECO:0007669"/>
    <property type="project" value="UniProtKB-KW"/>
</dbReference>
<feature type="region of interest" description="Disordered" evidence="7">
    <location>
        <begin position="54"/>
        <end position="76"/>
    </location>
</feature>
<evidence type="ECO:0000256" key="3">
    <source>
        <dbReference type="ARBA" id="ARBA00023015"/>
    </source>
</evidence>
<dbReference type="PROSITE" id="PS50048">
    <property type="entry name" value="ZN2_CY6_FUNGAL_2"/>
    <property type="match status" value="1"/>
</dbReference>
<dbReference type="InterPro" id="IPR021858">
    <property type="entry name" value="Fun_TF"/>
</dbReference>
<keyword evidence="10" id="KW-1185">Reference proteome</keyword>
<dbReference type="CDD" id="cd00067">
    <property type="entry name" value="GAL4"/>
    <property type="match status" value="1"/>
</dbReference>
<keyword evidence="5" id="KW-0804">Transcription</keyword>
<proteinExistence type="predicted"/>
<evidence type="ECO:0000313" key="10">
    <source>
        <dbReference type="Proteomes" id="UP001201262"/>
    </source>
</evidence>
<dbReference type="EMBL" id="JAJTJA010000005">
    <property type="protein sequence ID" value="KAH8699182.1"/>
    <property type="molecule type" value="Genomic_DNA"/>
</dbReference>
<keyword evidence="2" id="KW-0862">Zinc</keyword>
<dbReference type="RefSeq" id="XP_046073646.1">
    <property type="nucleotide sequence ID" value="XM_046220326.1"/>
</dbReference>
<keyword evidence="6" id="KW-0539">Nucleus</keyword>
<feature type="domain" description="Zn(2)-C6 fungal-type" evidence="8">
    <location>
        <begin position="21"/>
        <end position="51"/>
    </location>
</feature>
<evidence type="ECO:0000256" key="7">
    <source>
        <dbReference type="SAM" id="MobiDB-lite"/>
    </source>
</evidence>
<protein>
    <recommendedName>
        <fullName evidence="8">Zn(2)-C6 fungal-type domain-containing protein</fullName>
    </recommendedName>
</protein>
<evidence type="ECO:0000256" key="4">
    <source>
        <dbReference type="ARBA" id="ARBA00023125"/>
    </source>
</evidence>
<dbReference type="SMART" id="SM00066">
    <property type="entry name" value="GAL4"/>
    <property type="match status" value="1"/>
</dbReference>
<dbReference type="Pfam" id="PF11951">
    <property type="entry name" value="Fungal_trans_2"/>
    <property type="match status" value="1"/>
</dbReference>
<dbReference type="PANTHER" id="PTHR36206">
    <property type="entry name" value="ASPERCRYPTIN BIOSYNTHESIS CLUSTER-SPECIFIC TRANSCRIPTION REGULATOR ATNN-RELATED"/>
    <property type="match status" value="1"/>
</dbReference>
<accession>A0AAD4KTW5</accession>
<dbReference type="PANTHER" id="PTHR36206:SF14">
    <property type="entry name" value="ZN(2)-C6 FUNGAL-TYPE DOMAIN-CONTAINING PROTEIN-RELATED"/>
    <property type="match status" value="1"/>
</dbReference>
<dbReference type="GO" id="GO:0000981">
    <property type="term" value="F:DNA-binding transcription factor activity, RNA polymerase II-specific"/>
    <property type="evidence" value="ECO:0007669"/>
    <property type="project" value="InterPro"/>
</dbReference>
<dbReference type="InterPro" id="IPR036864">
    <property type="entry name" value="Zn2-C6_fun-type_DNA-bd_sf"/>
</dbReference>